<accession>A0A9D4S554</accession>
<reference evidence="1" key="2">
    <citation type="submission" date="2020-11" db="EMBL/GenBank/DDBJ databases">
        <authorList>
            <person name="McCartney M.A."/>
            <person name="Auch B."/>
            <person name="Kono T."/>
            <person name="Mallez S."/>
            <person name="Becker A."/>
            <person name="Gohl D.M."/>
            <person name="Silverstein K.A.T."/>
            <person name="Koren S."/>
            <person name="Bechman K.B."/>
            <person name="Herman A."/>
            <person name="Abrahante J.E."/>
            <person name="Garbe J."/>
        </authorList>
    </citation>
    <scope>NUCLEOTIDE SEQUENCE</scope>
    <source>
        <strain evidence="1">Duluth1</strain>
        <tissue evidence="1">Whole animal</tissue>
    </source>
</reference>
<dbReference type="Proteomes" id="UP000828390">
    <property type="component" value="Unassembled WGS sequence"/>
</dbReference>
<comment type="caution">
    <text evidence="1">The sequence shown here is derived from an EMBL/GenBank/DDBJ whole genome shotgun (WGS) entry which is preliminary data.</text>
</comment>
<dbReference type="AlphaFoldDB" id="A0A9D4S554"/>
<reference evidence="1" key="1">
    <citation type="journal article" date="2019" name="bioRxiv">
        <title>The Genome of the Zebra Mussel, Dreissena polymorpha: A Resource for Invasive Species Research.</title>
        <authorList>
            <person name="McCartney M.A."/>
            <person name="Auch B."/>
            <person name="Kono T."/>
            <person name="Mallez S."/>
            <person name="Zhang Y."/>
            <person name="Obille A."/>
            <person name="Becker A."/>
            <person name="Abrahante J.E."/>
            <person name="Garbe J."/>
            <person name="Badalamenti J.P."/>
            <person name="Herman A."/>
            <person name="Mangelson H."/>
            <person name="Liachko I."/>
            <person name="Sullivan S."/>
            <person name="Sone E.D."/>
            <person name="Koren S."/>
            <person name="Silverstein K.A.T."/>
            <person name="Beckman K.B."/>
            <person name="Gohl D.M."/>
        </authorList>
    </citation>
    <scope>NUCLEOTIDE SEQUENCE</scope>
    <source>
        <strain evidence="1">Duluth1</strain>
        <tissue evidence="1">Whole animal</tissue>
    </source>
</reference>
<dbReference type="EMBL" id="JAIWYP010000001">
    <property type="protein sequence ID" value="KAH3890955.1"/>
    <property type="molecule type" value="Genomic_DNA"/>
</dbReference>
<sequence>MQAQNITVLSLIVQCMPCNQYNRKKYQTRHKCAQDMDIYHWAQKRAKCDTQNVNS</sequence>
<evidence type="ECO:0000313" key="1">
    <source>
        <dbReference type="EMBL" id="KAH3890955.1"/>
    </source>
</evidence>
<organism evidence="1 2">
    <name type="scientific">Dreissena polymorpha</name>
    <name type="common">Zebra mussel</name>
    <name type="synonym">Mytilus polymorpha</name>
    <dbReference type="NCBI Taxonomy" id="45954"/>
    <lineage>
        <taxon>Eukaryota</taxon>
        <taxon>Metazoa</taxon>
        <taxon>Spiralia</taxon>
        <taxon>Lophotrochozoa</taxon>
        <taxon>Mollusca</taxon>
        <taxon>Bivalvia</taxon>
        <taxon>Autobranchia</taxon>
        <taxon>Heteroconchia</taxon>
        <taxon>Euheterodonta</taxon>
        <taxon>Imparidentia</taxon>
        <taxon>Neoheterodontei</taxon>
        <taxon>Myida</taxon>
        <taxon>Dreissenoidea</taxon>
        <taxon>Dreissenidae</taxon>
        <taxon>Dreissena</taxon>
    </lineage>
</organism>
<gene>
    <name evidence="1" type="ORF">DPMN_015045</name>
</gene>
<name>A0A9D4S554_DREPO</name>
<keyword evidence="2" id="KW-1185">Reference proteome</keyword>
<proteinExistence type="predicted"/>
<protein>
    <submittedName>
        <fullName evidence="1">Uncharacterized protein</fullName>
    </submittedName>
</protein>
<evidence type="ECO:0000313" key="2">
    <source>
        <dbReference type="Proteomes" id="UP000828390"/>
    </source>
</evidence>